<sequence length="261" mass="27628">MSTPATRADCARCFGLCCVALPFERAGGFPDDKPAGLPCRFLAVDHACRVHDSLLDRGYRGCVAYECFGAGQQVSQVIFRGRSWRDEPSTAASMFAVFPVARALHEVLRHATEALGWDLPTDLARPLAALADEVADRVGLGPDLLLATDLPDVRRRAGDLFAAASAHVRGASSRGDRRLRARADLVGVDLRGVDARGADLRGALLVAADLRGARLGRADLLGADLRDADLRGADLRGALFLTAPQLASARTDATTGTSLEG</sequence>
<dbReference type="RefSeq" id="WP_141848027.1">
    <property type="nucleotide sequence ID" value="NZ_BAAAPR010000004.1"/>
</dbReference>
<dbReference type="InterPro" id="IPR051082">
    <property type="entry name" value="Pentapeptide-BTB/POZ_domain"/>
</dbReference>
<dbReference type="Proteomes" id="UP000317893">
    <property type="component" value="Unassembled WGS sequence"/>
</dbReference>
<dbReference type="Gene3D" id="2.160.20.80">
    <property type="entry name" value="E3 ubiquitin-protein ligase SopA"/>
    <property type="match status" value="1"/>
</dbReference>
<dbReference type="SUPFAM" id="SSF141571">
    <property type="entry name" value="Pentapeptide repeat-like"/>
    <property type="match status" value="1"/>
</dbReference>
<dbReference type="InterPro" id="IPR001646">
    <property type="entry name" value="5peptide_repeat"/>
</dbReference>
<dbReference type="EMBL" id="VFMN01000001">
    <property type="protein sequence ID" value="TQJ08518.1"/>
    <property type="molecule type" value="Genomic_DNA"/>
</dbReference>
<comment type="caution">
    <text evidence="1">The sequence shown here is derived from an EMBL/GenBank/DDBJ whole genome shotgun (WGS) entry which is preliminary data.</text>
</comment>
<proteinExistence type="predicted"/>
<gene>
    <name evidence="1" type="ORF">FB458_1608</name>
</gene>
<keyword evidence="2" id="KW-1185">Reference proteome</keyword>
<dbReference type="AlphaFoldDB" id="A0A542DZL0"/>
<reference evidence="1 2" key="1">
    <citation type="submission" date="2019-06" db="EMBL/GenBank/DDBJ databases">
        <title>Sequencing the genomes of 1000 actinobacteria strains.</title>
        <authorList>
            <person name="Klenk H.-P."/>
        </authorList>
    </citation>
    <scope>NUCLEOTIDE SEQUENCE [LARGE SCALE GENOMIC DNA]</scope>
    <source>
        <strain evidence="1 2">DSM 18607</strain>
    </source>
</reference>
<dbReference type="PANTHER" id="PTHR14136">
    <property type="entry name" value="BTB_POZ DOMAIN-CONTAINING PROTEIN KCTD9"/>
    <property type="match status" value="1"/>
</dbReference>
<accession>A0A542DZL0</accession>
<organism evidence="1 2">
    <name type="scientific">Lapillicoccus jejuensis</name>
    <dbReference type="NCBI Taxonomy" id="402171"/>
    <lineage>
        <taxon>Bacteria</taxon>
        <taxon>Bacillati</taxon>
        <taxon>Actinomycetota</taxon>
        <taxon>Actinomycetes</taxon>
        <taxon>Micrococcales</taxon>
        <taxon>Intrasporangiaceae</taxon>
        <taxon>Lapillicoccus</taxon>
    </lineage>
</organism>
<dbReference type="Pfam" id="PF00805">
    <property type="entry name" value="Pentapeptide"/>
    <property type="match status" value="1"/>
</dbReference>
<dbReference type="PANTHER" id="PTHR14136:SF37">
    <property type="entry name" value="PENTAPEPTIDE REPEAT-CONTAINING PROTEIN"/>
    <property type="match status" value="1"/>
</dbReference>
<evidence type="ECO:0000313" key="2">
    <source>
        <dbReference type="Proteomes" id="UP000317893"/>
    </source>
</evidence>
<dbReference type="OrthoDB" id="154708at2"/>
<name>A0A542DZL0_9MICO</name>
<evidence type="ECO:0000313" key="1">
    <source>
        <dbReference type="EMBL" id="TQJ08518.1"/>
    </source>
</evidence>
<protein>
    <submittedName>
        <fullName evidence="1">Uncharacterized protein YjbI with pentapeptide repeats</fullName>
    </submittedName>
</protein>